<accession>A0A517SCS0</accession>
<gene>
    <name evidence="2" type="ORF">Pan44_19450</name>
</gene>
<name>A0A517SCS0_9PLAN</name>
<evidence type="ECO:0000256" key="1">
    <source>
        <dbReference type="SAM" id="SignalP"/>
    </source>
</evidence>
<dbReference type="EMBL" id="CP036271">
    <property type="protein sequence ID" value="QDT53919.1"/>
    <property type="molecule type" value="Genomic_DNA"/>
</dbReference>
<proteinExistence type="predicted"/>
<organism evidence="2 3">
    <name type="scientific">Caulifigura coniformis</name>
    <dbReference type="NCBI Taxonomy" id="2527983"/>
    <lineage>
        <taxon>Bacteria</taxon>
        <taxon>Pseudomonadati</taxon>
        <taxon>Planctomycetota</taxon>
        <taxon>Planctomycetia</taxon>
        <taxon>Planctomycetales</taxon>
        <taxon>Planctomycetaceae</taxon>
        <taxon>Caulifigura</taxon>
    </lineage>
</organism>
<evidence type="ECO:0008006" key="4">
    <source>
        <dbReference type="Google" id="ProtNLM"/>
    </source>
</evidence>
<dbReference type="Proteomes" id="UP000315700">
    <property type="component" value="Chromosome"/>
</dbReference>
<feature type="signal peptide" evidence="1">
    <location>
        <begin position="1"/>
        <end position="21"/>
    </location>
</feature>
<keyword evidence="3" id="KW-1185">Reference proteome</keyword>
<dbReference type="RefSeq" id="WP_145029524.1">
    <property type="nucleotide sequence ID" value="NZ_CP036271.1"/>
</dbReference>
<protein>
    <recommendedName>
        <fullName evidence="4">SMB domain-containing protein</fullName>
    </recommendedName>
</protein>
<keyword evidence="1" id="KW-0732">Signal</keyword>
<dbReference type="KEGG" id="ccos:Pan44_19450"/>
<reference evidence="2 3" key="1">
    <citation type="submission" date="2019-02" db="EMBL/GenBank/DDBJ databases">
        <title>Deep-cultivation of Planctomycetes and their phenomic and genomic characterization uncovers novel biology.</title>
        <authorList>
            <person name="Wiegand S."/>
            <person name="Jogler M."/>
            <person name="Boedeker C."/>
            <person name="Pinto D."/>
            <person name="Vollmers J."/>
            <person name="Rivas-Marin E."/>
            <person name="Kohn T."/>
            <person name="Peeters S.H."/>
            <person name="Heuer A."/>
            <person name="Rast P."/>
            <person name="Oberbeckmann S."/>
            <person name="Bunk B."/>
            <person name="Jeske O."/>
            <person name="Meyerdierks A."/>
            <person name="Storesund J.E."/>
            <person name="Kallscheuer N."/>
            <person name="Luecker S."/>
            <person name="Lage O.M."/>
            <person name="Pohl T."/>
            <person name="Merkel B.J."/>
            <person name="Hornburger P."/>
            <person name="Mueller R.-W."/>
            <person name="Bruemmer F."/>
            <person name="Labrenz M."/>
            <person name="Spormann A.M."/>
            <person name="Op den Camp H."/>
            <person name="Overmann J."/>
            <person name="Amann R."/>
            <person name="Jetten M.S.M."/>
            <person name="Mascher T."/>
            <person name="Medema M.H."/>
            <person name="Devos D.P."/>
            <person name="Kaster A.-K."/>
            <person name="Ovreas L."/>
            <person name="Rohde M."/>
            <person name="Galperin M.Y."/>
            <person name="Jogler C."/>
        </authorList>
    </citation>
    <scope>NUCLEOTIDE SEQUENCE [LARGE SCALE GENOMIC DNA]</scope>
    <source>
        <strain evidence="2 3">Pan44</strain>
    </source>
</reference>
<evidence type="ECO:0000313" key="2">
    <source>
        <dbReference type="EMBL" id="QDT53919.1"/>
    </source>
</evidence>
<dbReference type="AlphaFoldDB" id="A0A517SCS0"/>
<feature type="chain" id="PRO_5022183486" description="SMB domain-containing protein" evidence="1">
    <location>
        <begin position="22"/>
        <end position="151"/>
    </location>
</feature>
<evidence type="ECO:0000313" key="3">
    <source>
        <dbReference type="Proteomes" id="UP000315700"/>
    </source>
</evidence>
<sequence precursor="true">MILRLLLLLPAFGMQVIPAAAASWQLCICEQGSVCIDGGAHTCKCCKDESAAKCHCCDDEACHADCPASLAQMSNEPRGCSHIPLVGEQPPRIGTPRFVDAPLAVHADAIIALPSELAQGTCVVVQRLAMTATGPMSCSPVALRATAVIRC</sequence>
<dbReference type="InParanoid" id="A0A517SCS0"/>